<dbReference type="NCBIfam" id="NF007812">
    <property type="entry name" value="PRK10520.1"/>
    <property type="match status" value="1"/>
</dbReference>
<dbReference type="PANTHER" id="PTHR30086:SF14">
    <property type="entry name" value="HOMOSERINE_HOMOSERINE LACTONE EFFLUX PROTEIN"/>
    <property type="match status" value="1"/>
</dbReference>
<comment type="caution">
    <text evidence="8">The sequence shown here is derived from an EMBL/GenBank/DDBJ whole genome shotgun (WGS) entry which is preliminary data.</text>
</comment>
<keyword evidence="3" id="KW-1003">Cell membrane</keyword>
<protein>
    <submittedName>
        <fullName evidence="8">Homoserine/homoserine lactone efflux protein</fullName>
    </submittedName>
</protein>
<feature type="transmembrane region" description="Helical" evidence="7">
    <location>
        <begin position="6"/>
        <end position="32"/>
    </location>
</feature>
<sequence>MLLSVWLTFVVACIVFSISPGAGTVATISHSLSGGFKQACKNIAGLQLALVTHLIIVSVGLGALLASSAVAFTAVKYLGAAYLLYLGISKFLEKPTALAGKETVVKSSSQLIKQGFIVNLINPKSIIFLAAFLPQFVNPNFDMSGQYLLLGITVVIIDCAVMFSYATLASVVKPWLGKAKFIALQNRIFGSLFVMMGIALAKVER</sequence>
<gene>
    <name evidence="8" type="primary">rhtB</name>
    <name evidence="8" type="ORF">SNR37_001834</name>
</gene>
<comment type="similarity">
    <text evidence="2">Belongs to the Rht family.</text>
</comment>
<keyword evidence="5 7" id="KW-1133">Transmembrane helix</keyword>
<dbReference type="EMBL" id="JAYDYW010000002">
    <property type="protein sequence ID" value="MEE1672505.1"/>
    <property type="molecule type" value="Genomic_DNA"/>
</dbReference>
<dbReference type="InterPro" id="IPR001123">
    <property type="entry name" value="LeuE-type"/>
</dbReference>
<dbReference type="PANTHER" id="PTHR30086">
    <property type="entry name" value="ARGININE EXPORTER PROTEIN ARGO"/>
    <property type="match status" value="1"/>
</dbReference>
<reference evidence="9" key="1">
    <citation type="submission" date="2023-07" db="EMBL/GenBank/DDBJ databases">
        <title>Draft genome sequence of Agarivorans aestuarii strain ZMCS4, a CAZymes producing bacteria isolated from the marine brown algae Clodostephus spongiosus.</title>
        <authorList>
            <person name="Lorente B."/>
            <person name="Cabral C."/>
            <person name="Frias J."/>
            <person name="Faria J."/>
            <person name="Toubarro D."/>
        </authorList>
    </citation>
    <scope>NUCLEOTIDE SEQUENCE [LARGE SCALE GENOMIC DNA]</scope>
    <source>
        <strain evidence="9">ZMCS4</strain>
    </source>
</reference>
<evidence type="ECO:0000256" key="5">
    <source>
        <dbReference type="ARBA" id="ARBA00022989"/>
    </source>
</evidence>
<feature type="transmembrane region" description="Helical" evidence="7">
    <location>
        <begin position="148"/>
        <end position="172"/>
    </location>
</feature>
<dbReference type="Proteomes" id="UP001310248">
    <property type="component" value="Unassembled WGS sequence"/>
</dbReference>
<evidence type="ECO:0000313" key="8">
    <source>
        <dbReference type="EMBL" id="MEE1672505.1"/>
    </source>
</evidence>
<keyword evidence="9" id="KW-1185">Reference proteome</keyword>
<dbReference type="RefSeq" id="WP_329773890.1">
    <property type="nucleotide sequence ID" value="NZ_JAYDYW010000002.1"/>
</dbReference>
<feature type="transmembrane region" description="Helical" evidence="7">
    <location>
        <begin position="116"/>
        <end position="136"/>
    </location>
</feature>
<keyword evidence="4 7" id="KW-0812">Transmembrane</keyword>
<evidence type="ECO:0000256" key="7">
    <source>
        <dbReference type="SAM" id="Phobius"/>
    </source>
</evidence>
<evidence type="ECO:0000256" key="6">
    <source>
        <dbReference type="ARBA" id="ARBA00023136"/>
    </source>
</evidence>
<feature type="transmembrane region" description="Helical" evidence="7">
    <location>
        <begin position="184"/>
        <end position="203"/>
    </location>
</feature>
<keyword evidence="6 7" id="KW-0472">Membrane</keyword>
<name>A0ABU7G230_9ALTE</name>
<evidence type="ECO:0000313" key="9">
    <source>
        <dbReference type="Proteomes" id="UP001310248"/>
    </source>
</evidence>
<organism evidence="8 9">
    <name type="scientific">Agarivorans aestuarii</name>
    <dbReference type="NCBI Taxonomy" id="1563703"/>
    <lineage>
        <taxon>Bacteria</taxon>
        <taxon>Pseudomonadati</taxon>
        <taxon>Pseudomonadota</taxon>
        <taxon>Gammaproteobacteria</taxon>
        <taxon>Alteromonadales</taxon>
        <taxon>Alteromonadaceae</taxon>
        <taxon>Agarivorans</taxon>
    </lineage>
</organism>
<evidence type="ECO:0000256" key="1">
    <source>
        <dbReference type="ARBA" id="ARBA00004651"/>
    </source>
</evidence>
<feature type="transmembrane region" description="Helical" evidence="7">
    <location>
        <begin position="44"/>
        <end position="63"/>
    </location>
</feature>
<dbReference type="PIRSF" id="PIRSF006324">
    <property type="entry name" value="LeuE"/>
    <property type="match status" value="1"/>
</dbReference>
<proteinExistence type="inferred from homology"/>
<comment type="subcellular location">
    <subcellularLocation>
        <location evidence="1">Cell membrane</location>
        <topology evidence="1">Multi-pass membrane protein</topology>
    </subcellularLocation>
</comment>
<evidence type="ECO:0000256" key="4">
    <source>
        <dbReference type="ARBA" id="ARBA00022692"/>
    </source>
</evidence>
<evidence type="ECO:0000256" key="3">
    <source>
        <dbReference type="ARBA" id="ARBA00022475"/>
    </source>
</evidence>
<accession>A0ABU7G230</accession>
<dbReference type="Pfam" id="PF01810">
    <property type="entry name" value="LysE"/>
    <property type="match status" value="1"/>
</dbReference>
<evidence type="ECO:0000256" key="2">
    <source>
        <dbReference type="ARBA" id="ARBA00007928"/>
    </source>
</evidence>